<dbReference type="EMBL" id="BMAT01013613">
    <property type="protein sequence ID" value="GFS16505.1"/>
    <property type="molecule type" value="Genomic_DNA"/>
</dbReference>
<dbReference type="InterPro" id="IPR017395">
    <property type="entry name" value="Chlorophyllase-like"/>
</dbReference>
<sequence>MESFKTLFFFAASSLLLALLPFANAQHQESPFTPGTMDIDTIYLNPDSDGCPLFTTMYYPQKHGFYAPIFFLGGIYDLISTKYYKTFLQDIAKHGYIVFGIDLYPHDENNTDAYGSEMQDDLRPPKTMVESHINQEIENRKMIPNFLEQMKWLEHHVNNRTKSRPIWEKLTLSCQSASCSIILNMVRTYPKYAAAAVFIDPVCFNSKMMKPKKVHTKTLSYVSSKSFNFPFCCVKGFGYKKVYDLMTNIKVRMSVRDFGHCGLMEMSEWSICNRTGICQSGAESQVEEYQQFTAGMMHAFIRWTLFSQVSMRRYVIDQSLMPLALDDLDYVLHPHANTTDDMTKKSHLNSDTSNDLIHDVDLPSYDKRFSVA</sequence>
<dbReference type="Proteomes" id="UP000762676">
    <property type="component" value="Unassembled WGS sequence"/>
</dbReference>
<reference evidence="2 3" key="1">
    <citation type="journal article" date="2021" name="Elife">
        <title>Chloroplast acquisition without the gene transfer in kleptoplastic sea slugs, Plakobranchus ocellatus.</title>
        <authorList>
            <person name="Maeda T."/>
            <person name="Takahashi S."/>
            <person name="Yoshida T."/>
            <person name="Shimamura S."/>
            <person name="Takaki Y."/>
            <person name="Nagai Y."/>
            <person name="Toyoda A."/>
            <person name="Suzuki Y."/>
            <person name="Arimoto A."/>
            <person name="Ishii H."/>
            <person name="Satoh N."/>
            <person name="Nishiyama T."/>
            <person name="Hasebe M."/>
            <person name="Maruyama T."/>
            <person name="Minagawa J."/>
            <person name="Obokata J."/>
            <person name="Shigenobu S."/>
        </authorList>
    </citation>
    <scope>NUCLEOTIDE SEQUENCE [LARGE SCALE GENOMIC DNA]</scope>
</reference>
<dbReference type="Pfam" id="PF07224">
    <property type="entry name" value="Chlorophyllase"/>
    <property type="match status" value="1"/>
</dbReference>
<dbReference type="InterPro" id="IPR029058">
    <property type="entry name" value="AB_hydrolase_fold"/>
</dbReference>
<dbReference type="Gene3D" id="3.40.50.1820">
    <property type="entry name" value="alpha/beta hydrolase"/>
    <property type="match status" value="1"/>
</dbReference>
<evidence type="ECO:0000256" key="1">
    <source>
        <dbReference type="SAM" id="SignalP"/>
    </source>
</evidence>
<gene>
    <name evidence="2" type="ORF">ElyMa_006798500</name>
</gene>
<keyword evidence="1" id="KW-0732">Signal</keyword>
<evidence type="ECO:0000313" key="3">
    <source>
        <dbReference type="Proteomes" id="UP000762676"/>
    </source>
</evidence>
<evidence type="ECO:0000313" key="2">
    <source>
        <dbReference type="EMBL" id="GFS16505.1"/>
    </source>
</evidence>
<dbReference type="PANTHER" id="PTHR33428">
    <property type="entry name" value="CHLOROPHYLLASE-2, CHLOROPLASTIC"/>
    <property type="match status" value="1"/>
</dbReference>
<dbReference type="AlphaFoldDB" id="A0AAV4J3P3"/>
<dbReference type="SUPFAM" id="SSF53474">
    <property type="entry name" value="alpha/beta-Hydrolases"/>
    <property type="match status" value="1"/>
</dbReference>
<name>A0AAV4J3P3_9GAST</name>
<proteinExistence type="predicted"/>
<protein>
    <submittedName>
        <fullName evidence="2">Chlorophyllase-1-like isoform X1</fullName>
    </submittedName>
</protein>
<feature type="chain" id="PRO_5043439141" evidence="1">
    <location>
        <begin position="26"/>
        <end position="372"/>
    </location>
</feature>
<organism evidence="2 3">
    <name type="scientific">Elysia marginata</name>
    <dbReference type="NCBI Taxonomy" id="1093978"/>
    <lineage>
        <taxon>Eukaryota</taxon>
        <taxon>Metazoa</taxon>
        <taxon>Spiralia</taxon>
        <taxon>Lophotrochozoa</taxon>
        <taxon>Mollusca</taxon>
        <taxon>Gastropoda</taxon>
        <taxon>Heterobranchia</taxon>
        <taxon>Euthyneura</taxon>
        <taxon>Panpulmonata</taxon>
        <taxon>Sacoglossa</taxon>
        <taxon>Placobranchoidea</taxon>
        <taxon>Plakobranchidae</taxon>
        <taxon>Elysia</taxon>
    </lineage>
</organism>
<accession>A0AAV4J3P3</accession>
<keyword evidence="3" id="KW-1185">Reference proteome</keyword>
<dbReference type="PANTHER" id="PTHR33428:SF14">
    <property type="entry name" value="CARBOXYLESTERASE TYPE B DOMAIN-CONTAINING PROTEIN"/>
    <property type="match status" value="1"/>
</dbReference>
<feature type="signal peptide" evidence="1">
    <location>
        <begin position="1"/>
        <end position="25"/>
    </location>
</feature>
<comment type="caution">
    <text evidence="2">The sequence shown here is derived from an EMBL/GenBank/DDBJ whole genome shotgun (WGS) entry which is preliminary data.</text>
</comment>